<dbReference type="InParanoid" id="A0A371RJF5"/>
<name>A0A371RJF5_9PROT</name>
<dbReference type="InterPro" id="IPR029052">
    <property type="entry name" value="Metallo-depent_PP-like"/>
</dbReference>
<feature type="domain" description="Calcineurin-like phosphoesterase" evidence="5">
    <location>
        <begin position="1"/>
        <end position="196"/>
    </location>
</feature>
<gene>
    <name evidence="6" type="ORF">DX908_10115</name>
</gene>
<comment type="caution">
    <text evidence="6">The sequence shown here is derived from an EMBL/GenBank/DDBJ whole genome shotgun (WGS) entry which is preliminary data.</text>
</comment>
<dbReference type="InterPro" id="IPR004843">
    <property type="entry name" value="Calcineurin-like_PHP"/>
</dbReference>
<dbReference type="Pfam" id="PF00149">
    <property type="entry name" value="Metallophos"/>
    <property type="match status" value="1"/>
</dbReference>
<dbReference type="Proteomes" id="UP000264589">
    <property type="component" value="Unassembled WGS sequence"/>
</dbReference>
<evidence type="ECO:0000313" key="7">
    <source>
        <dbReference type="Proteomes" id="UP000264589"/>
    </source>
</evidence>
<comment type="similarity">
    <text evidence="4">Belongs to the cyclic nucleotide phosphodiesterase class-III family.</text>
</comment>
<proteinExistence type="inferred from homology"/>
<keyword evidence="7" id="KW-1185">Reference proteome</keyword>
<dbReference type="GO" id="GO:0046872">
    <property type="term" value="F:metal ion binding"/>
    <property type="evidence" value="ECO:0007669"/>
    <property type="project" value="UniProtKB-KW"/>
</dbReference>
<dbReference type="AlphaFoldDB" id="A0A371RJF5"/>
<sequence length="284" mass="31773">MLIAQITDLHIGTGNDIGAEDNYHRLLAVFETLSKLKRKPDVYIATGDLTEIGSVAAYKLLKQMIDEVNPGVPVLPCLGNHDVTENFKKVFGKTHIHEGFCQYSVDLGDVWLVVTDTHDETIHGGAFDEARADFLDRAIEEANGRPVLLAMHHPPFVTGIDWMGARNYEEPWLVQVRDVIKRHSNVKKIICGHIHRTMDRPFAGSSCIVSSATAAQVHLELAAITSSTADGRPLIVDEPPGFALHWWDGREFVTHHGVAGDFDVILEYHDRFRNVMRDVFHVPE</sequence>
<evidence type="ECO:0000313" key="6">
    <source>
        <dbReference type="EMBL" id="RFB05587.1"/>
    </source>
</evidence>
<organism evidence="6 7">
    <name type="scientific">Parvularcula marina</name>
    <dbReference type="NCBI Taxonomy" id="2292771"/>
    <lineage>
        <taxon>Bacteria</taxon>
        <taxon>Pseudomonadati</taxon>
        <taxon>Pseudomonadota</taxon>
        <taxon>Alphaproteobacteria</taxon>
        <taxon>Parvularculales</taxon>
        <taxon>Parvularculaceae</taxon>
        <taxon>Parvularcula</taxon>
    </lineage>
</organism>
<dbReference type="EMBL" id="QUQO01000001">
    <property type="protein sequence ID" value="RFB05587.1"/>
    <property type="molecule type" value="Genomic_DNA"/>
</dbReference>
<dbReference type="InterPro" id="IPR050884">
    <property type="entry name" value="CNP_phosphodiesterase-III"/>
</dbReference>
<evidence type="ECO:0000256" key="3">
    <source>
        <dbReference type="ARBA" id="ARBA00023004"/>
    </source>
</evidence>
<evidence type="ECO:0000259" key="5">
    <source>
        <dbReference type="Pfam" id="PF00149"/>
    </source>
</evidence>
<evidence type="ECO:0000256" key="1">
    <source>
        <dbReference type="ARBA" id="ARBA00022723"/>
    </source>
</evidence>
<dbReference type="PANTHER" id="PTHR42988:SF2">
    <property type="entry name" value="CYCLIC NUCLEOTIDE PHOSPHODIESTERASE CBUA0032-RELATED"/>
    <property type="match status" value="1"/>
</dbReference>
<dbReference type="FunCoup" id="A0A371RJF5">
    <property type="interactions" value="50"/>
</dbReference>
<dbReference type="SUPFAM" id="SSF56300">
    <property type="entry name" value="Metallo-dependent phosphatases"/>
    <property type="match status" value="1"/>
</dbReference>
<keyword evidence="1" id="KW-0479">Metal-binding</keyword>
<evidence type="ECO:0000256" key="2">
    <source>
        <dbReference type="ARBA" id="ARBA00022801"/>
    </source>
</evidence>
<keyword evidence="2" id="KW-0378">Hydrolase</keyword>
<dbReference type="OrthoDB" id="651281at2"/>
<accession>A0A371RJF5</accession>
<reference evidence="6 7" key="1">
    <citation type="submission" date="2018-08" db="EMBL/GenBank/DDBJ databases">
        <title>Parvularcula sp. SM1705, isolated from surface water of the South Sea China.</title>
        <authorList>
            <person name="Sun L."/>
        </authorList>
    </citation>
    <scope>NUCLEOTIDE SEQUENCE [LARGE SCALE GENOMIC DNA]</scope>
    <source>
        <strain evidence="6 7">SM1705</strain>
    </source>
</reference>
<keyword evidence="3" id="KW-0408">Iron</keyword>
<dbReference type="PANTHER" id="PTHR42988">
    <property type="entry name" value="PHOSPHOHYDROLASE"/>
    <property type="match status" value="1"/>
</dbReference>
<dbReference type="Gene3D" id="3.60.21.10">
    <property type="match status" value="1"/>
</dbReference>
<dbReference type="RefSeq" id="WP_116392220.1">
    <property type="nucleotide sequence ID" value="NZ_QUQO01000001.1"/>
</dbReference>
<dbReference type="GO" id="GO:0016787">
    <property type="term" value="F:hydrolase activity"/>
    <property type="evidence" value="ECO:0007669"/>
    <property type="project" value="UniProtKB-KW"/>
</dbReference>
<evidence type="ECO:0000256" key="4">
    <source>
        <dbReference type="ARBA" id="ARBA00025742"/>
    </source>
</evidence>
<protein>
    <submittedName>
        <fullName evidence="6">Phosphodiesterase</fullName>
    </submittedName>
</protein>